<dbReference type="EMBL" id="VXKB01000001">
    <property type="protein sequence ID" value="KAA8717190.1"/>
    <property type="molecule type" value="Genomic_DNA"/>
</dbReference>
<sequence length="776" mass="83673">MSSILLLLILSSTCKNRPIIKEYLNYHMHNYKIKTLSLVISGLILSPAIVYANTVIEDANLSSHDTWAVFNKFSQYEIKNTVINVTATDGTSGESANGLVVNANRVENPKTTTTLVRDSTINSEGSAAGAYIVGGVIKFDNTRINSTGRDKYGSGYGIVTKGGDISIENGSVVESKNTAGAIHIYKGNAGTYFTTNIAIDNSSVTTESTTAFMVSDGAFAKINVINDSMVTTGNPTAALLLGSDESIIDFNLNKSSAIGSIIAVGKSYIDTRLSNYSSLVGYIRNVGVLNIDSTSSWDIILDSDVNELANAGVIRFSDGYGIGSTLTVHYNYIGNDGTISFNAKLAGDDSLIDKMIIEGDSYGNTNVIVNNIGGKGAGTIEGIKLIHVDGQSDGIFTQSGRIVAGAYDYSLVRRNNNWILTSQLPVEPPVVEPPVVEPPVVGPPVDGEHVSRPEGGSYIANLAAANTLFNTSLHDRLGETQYIDALTGEKKVTSLWLRQVGGYNGWRDSNGKLKTRSNSYMVQLGGDIAQWSTNGLNQSRLGLMTGYANSHSKTNSSVTGYDSKGSVNGYSVGVYGTWFANDADKLGLYMDTWLQYNWFNNDVKGEQLVSESYKSKGLTASLETGYTIKMGDFTNGKGTINEWFIQPTAQATWMGVAADQHREDNGTLVNSDGDGNVQTRLGMRAYLKSHYAMDEDKGRTFEPFIEVNWLHNTRSYSATMDDVRISQAGARNIGEVKVGVEGQINPRLNLWGNVGTQVGDKGYNDSSAMIGVKYNF</sequence>
<reference evidence="2 3" key="1">
    <citation type="submission" date="2019-09" db="EMBL/GenBank/DDBJ databases">
        <title>Draft genome sequence of various Type strains from the CCUG.</title>
        <authorList>
            <person name="Pineiro-Iglesias B."/>
            <person name="Tunovic T."/>
            <person name="Unosson C."/>
            <person name="Inganas E."/>
            <person name="Ohlen M."/>
            <person name="Cardew S."/>
            <person name="Jensie-Markopoulos S."/>
            <person name="Salva-Serra F."/>
            <person name="Jaen-Luchoro D."/>
            <person name="Karlsson R."/>
            <person name="Svensson-Stadler L."/>
            <person name="Chun J."/>
            <person name="Moore E."/>
        </authorList>
    </citation>
    <scope>NUCLEOTIDE SEQUENCE [LARGE SCALE GENOMIC DNA]</scope>
    <source>
        <strain evidence="2 3">CCUG 53682T</strain>
    </source>
</reference>
<dbReference type="OrthoDB" id="6462569at2"/>
<dbReference type="InterPro" id="IPR043990">
    <property type="entry name" value="AC_1"/>
</dbReference>
<dbReference type="Pfam" id="PF18883">
    <property type="entry name" value="AC_1"/>
    <property type="match status" value="1"/>
</dbReference>
<dbReference type="Pfam" id="PF03797">
    <property type="entry name" value="Autotransporter"/>
    <property type="match status" value="1"/>
</dbReference>
<dbReference type="PANTHER" id="PTHR12338">
    <property type="entry name" value="AUTOTRANSPORTER"/>
    <property type="match status" value="1"/>
</dbReference>
<dbReference type="Gene3D" id="2.160.20.20">
    <property type="match status" value="1"/>
</dbReference>
<dbReference type="AlphaFoldDB" id="A0A5M9R8X5"/>
<dbReference type="InterPro" id="IPR006315">
    <property type="entry name" value="OM_autotransptr_brl_dom"/>
</dbReference>
<accession>A0A5M9R8X5</accession>
<gene>
    <name evidence="2" type="ORF">F4V73_04815</name>
</gene>
<dbReference type="NCBIfam" id="TIGR01414">
    <property type="entry name" value="autotrans_barl"/>
    <property type="match status" value="1"/>
</dbReference>
<dbReference type="SUPFAM" id="SSF51126">
    <property type="entry name" value="Pectin lyase-like"/>
    <property type="match status" value="1"/>
</dbReference>
<dbReference type="PROSITE" id="PS51208">
    <property type="entry name" value="AUTOTRANSPORTER"/>
    <property type="match status" value="1"/>
</dbReference>
<evidence type="ECO:0000259" key="1">
    <source>
        <dbReference type="PROSITE" id="PS51208"/>
    </source>
</evidence>
<comment type="caution">
    <text evidence="2">The sequence shown here is derived from an EMBL/GenBank/DDBJ whole genome shotgun (WGS) entry which is preliminary data.</text>
</comment>
<dbReference type="Proteomes" id="UP000322181">
    <property type="component" value="Unassembled WGS sequence"/>
</dbReference>
<dbReference type="Gene3D" id="2.40.128.130">
    <property type="entry name" value="Autotransporter beta-domain"/>
    <property type="match status" value="1"/>
</dbReference>
<dbReference type="InterPro" id="IPR012332">
    <property type="entry name" value="Autotransporter_pectin_lyase_C"/>
</dbReference>
<dbReference type="PANTHER" id="PTHR12338:SF5">
    <property type="entry name" value="ANTIGEN 43-RELATED"/>
    <property type="match status" value="1"/>
</dbReference>
<dbReference type="CDD" id="cd01344">
    <property type="entry name" value="PL2_Passenger_AT"/>
    <property type="match status" value="1"/>
</dbReference>
<dbReference type="SMART" id="SM00869">
    <property type="entry name" value="Autotransporter"/>
    <property type="match status" value="1"/>
</dbReference>
<evidence type="ECO:0000313" key="3">
    <source>
        <dbReference type="Proteomes" id="UP000322181"/>
    </source>
</evidence>
<evidence type="ECO:0000313" key="2">
    <source>
        <dbReference type="EMBL" id="KAA8717190.1"/>
    </source>
</evidence>
<dbReference type="InterPro" id="IPR050909">
    <property type="entry name" value="Bact_Autotransporter_VF"/>
</dbReference>
<organism evidence="2 3">
    <name type="scientific">Morganella psychrotolerans</name>
    <dbReference type="NCBI Taxonomy" id="368603"/>
    <lineage>
        <taxon>Bacteria</taxon>
        <taxon>Pseudomonadati</taxon>
        <taxon>Pseudomonadota</taxon>
        <taxon>Gammaproteobacteria</taxon>
        <taxon>Enterobacterales</taxon>
        <taxon>Morganellaceae</taxon>
        <taxon>Morganella</taxon>
    </lineage>
</organism>
<dbReference type="SUPFAM" id="SSF103515">
    <property type="entry name" value="Autotransporter"/>
    <property type="match status" value="1"/>
</dbReference>
<dbReference type="GO" id="GO:0019867">
    <property type="term" value="C:outer membrane"/>
    <property type="evidence" value="ECO:0007669"/>
    <property type="project" value="InterPro"/>
</dbReference>
<dbReference type="InterPro" id="IPR005546">
    <property type="entry name" value="Autotransporte_beta"/>
</dbReference>
<name>A0A5M9R8X5_9GAMM</name>
<dbReference type="InterPro" id="IPR011050">
    <property type="entry name" value="Pectin_lyase_fold/virulence"/>
</dbReference>
<protein>
    <submittedName>
        <fullName evidence="2">Autotransporter outer membrane beta-barrel domain-containing protein</fullName>
    </submittedName>
</protein>
<dbReference type="InterPro" id="IPR036709">
    <property type="entry name" value="Autotransporte_beta_dom_sf"/>
</dbReference>
<proteinExistence type="predicted"/>
<feature type="domain" description="Autotransporter" evidence="1">
    <location>
        <begin position="488"/>
        <end position="776"/>
    </location>
</feature>